<gene>
    <name evidence="3" type="ORF">JXQ802_LOCUS46834</name>
    <name evidence="2" type="ORF">PYM288_LOCUS31021</name>
</gene>
<evidence type="ECO:0000313" key="4">
    <source>
        <dbReference type="Proteomes" id="UP000663870"/>
    </source>
</evidence>
<dbReference type="EMBL" id="CAJNOL010004386">
    <property type="protein sequence ID" value="CAF1587062.1"/>
    <property type="molecule type" value="Genomic_DNA"/>
</dbReference>
<feature type="region of interest" description="Disordered" evidence="1">
    <location>
        <begin position="95"/>
        <end position="117"/>
    </location>
</feature>
<keyword evidence="4" id="KW-1185">Reference proteome</keyword>
<feature type="compositionally biased region" description="Low complexity" evidence="1">
    <location>
        <begin position="95"/>
        <end position="106"/>
    </location>
</feature>
<dbReference type="Proteomes" id="UP000663870">
    <property type="component" value="Unassembled WGS sequence"/>
</dbReference>
<protein>
    <submittedName>
        <fullName evidence="3">Uncharacterized protein</fullName>
    </submittedName>
</protein>
<organism evidence="3 4">
    <name type="scientific">Rotaria sordida</name>
    <dbReference type="NCBI Taxonomy" id="392033"/>
    <lineage>
        <taxon>Eukaryota</taxon>
        <taxon>Metazoa</taxon>
        <taxon>Spiralia</taxon>
        <taxon>Gnathifera</taxon>
        <taxon>Rotifera</taxon>
        <taxon>Eurotatoria</taxon>
        <taxon>Bdelloidea</taxon>
        <taxon>Philodinida</taxon>
        <taxon>Philodinidae</taxon>
        <taxon>Rotaria</taxon>
    </lineage>
</organism>
<dbReference type="Proteomes" id="UP000663854">
    <property type="component" value="Unassembled WGS sequence"/>
</dbReference>
<sequence>MIEESLLSFISYRHNTNLANNSDSPSIINRTGNNVDNIQNHQYECIPEYLLTMIRHRHLPIVCHHRHQMYHQSSTCSLSYATFSRLLLLSRGVTTTSTSDSSQSTSFPPPSLTVMPE</sequence>
<evidence type="ECO:0000313" key="3">
    <source>
        <dbReference type="EMBL" id="CAF1587062.1"/>
    </source>
</evidence>
<proteinExistence type="predicted"/>
<evidence type="ECO:0000256" key="1">
    <source>
        <dbReference type="SAM" id="MobiDB-lite"/>
    </source>
</evidence>
<name>A0A815ZS90_9BILA</name>
<reference evidence="3" key="1">
    <citation type="submission" date="2021-02" db="EMBL/GenBank/DDBJ databases">
        <authorList>
            <person name="Nowell W R."/>
        </authorList>
    </citation>
    <scope>NUCLEOTIDE SEQUENCE</scope>
</reference>
<accession>A0A815ZS90</accession>
<comment type="caution">
    <text evidence="3">The sequence shown here is derived from an EMBL/GenBank/DDBJ whole genome shotgun (WGS) entry which is preliminary data.</text>
</comment>
<dbReference type="EMBL" id="CAJNOH010003095">
    <property type="protein sequence ID" value="CAF1323199.1"/>
    <property type="molecule type" value="Genomic_DNA"/>
</dbReference>
<dbReference type="AlphaFoldDB" id="A0A815ZS90"/>
<evidence type="ECO:0000313" key="2">
    <source>
        <dbReference type="EMBL" id="CAF1323199.1"/>
    </source>
</evidence>